<accession>A0A6J6FK93</accession>
<gene>
    <name evidence="2" type="ORF">UFOPK1493_03634</name>
</gene>
<organism evidence="2">
    <name type="scientific">freshwater metagenome</name>
    <dbReference type="NCBI Taxonomy" id="449393"/>
    <lineage>
        <taxon>unclassified sequences</taxon>
        <taxon>metagenomes</taxon>
        <taxon>ecological metagenomes</taxon>
    </lineage>
</organism>
<protein>
    <submittedName>
        <fullName evidence="2">Unannotated protein</fullName>
    </submittedName>
</protein>
<dbReference type="Pfam" id="PF13369">
    <property type="entry name" value="Transglut_core2"/>
    <property type="match status" value="1"/>
</dbReference>
<evidence type="ECO:0000313" key="2">
    <source>
        <dbReference type="EMBL" id="CAB4588990.1"/>
    </source>
</evidence>
<dbReference type="EMBL" id="CAEZSR010000215">
    <property type="protein sequence ID" value="CAB4588990.1"/>
    <property type="molecule type" value="Genomic_DNA"/>
</dbReference>
<dbReference type="InterPro" id="IPR032698">
    <property type="entry name" value="SirB1_N"/>
</dbReference>
<proteinExistence type="predicted"/>
<reference evidence="2" key="1">
    <citation type="submission" date="2020-05" db="EMBL/GenBank/DDBJ databases">
        <authorList>
            <person name="Chiriac C."/>
            <person name="Salcher M."/>
            <person name="Ghai R."/>
            <person name="Kavagutti S V."/>
        </authorList>
    </citation>
    <scope>NUCLEOTIDE SEQUENCE</scope>
</reference>
<name>A0A6J6FK93_9ZZZZ</name>
<evidence type="ECO:0000259" key="1">
    <source>
        <dbReference type="Pfam" id="PF13369"/>
    </source>
</evidence>
<dbReference type="PANTHER" id="PTHR31350">
    <property type="entry name" value="SI:DKEY-261L7.2"/>
    <property type="match status" value="1"/>
</dbReference>
<dbReference type="AlphaFoldDB" id="A0A6J6FK93"/>
<feature type="domain" description="Protein SirB1 N-terminal" evidence="1">
    <location>
        <begin position="65"/>
        <end position="178"/>
    </location>
</feature>
<dbReference type="PANTHER" id="PTHR31350:SF21">
    <property type="entry name" value="F-BOX ONLY PROTEIN 21"/>
    <property type="match status" value="1"/>
</dbReference>
<sequence length="221" mass="24491">MDPAVKFAALVSGPPPALSLDRACSLLAAAFTGHDHESDVLRRLDELADLCVDRSLTGVLAVMRGRLTGNREDYQDPRNSFIDQVLLRGLGLPITLSVVAIEVGRRIDVPIVGIGLPSHFVVRDAGRELYGDPFHDGALHDRAGVVSTWRRLVGEGHPFDELHLSPVSERSILIRMLNNLRSVYVRRNDPRALYALSVMRGAFSELAHEADEHARWVRHLN</sequence>